<feature type="compositionally biased region" description="Low complexity" evidence="6">
    <location>
        <begin position="123"/>
        <end position="135"/>
    </location>
</feature>
<keyword evidence="4" id="KW-0472">Membrane</keyword>
<dbReference type="InterPro" id="IPR007273">
    <property type="entry name" value="SCAMP"/>
</dbReference>
<gene>
    <name evidence="7" type="ORF">WMY93_032266</name>
</gene>
<comment type="caution">
    <text evidence="7">The sequence shown here is derived from an EMBL/GenBank/DDBJ whole genome shotgun (WGS) entry which is preliminary data.</text>
</comment>
<evidence type="ECO:0000256" key="2">
    <source>
        <dbReference type="ARBA" id="ARBA00022692"/>
    </source>
</evidence>
<feature type="compositionally biased region" description="Basic and acidic residues" evidence="6">
    <location>
        <begin position="86"/>
        <end position="96"/>
    </location>
</feature>
<evidence type="ECO:0000256" key="5">
    <source>
        <dbReference type="RuleBase" id="RU363122"/>
    </source>
</evidence>
<feature type="compositionally biased region" description="Polar residues" evidence="6">
    <location>
        <begin position="22"/>
        <end position="36"/>
    </location>
</feature>
<evidence type="ECO:0000256" key="3">
    <source>
        <dbReference type="ARBA" id="ARBA00022989"/>
    </source>
</evidence>
<feature type="compositionally biased region" description="Polar residues" evidence="6">
    <location>
        <begin position="43"/>
        <end position="58"/>
    </location>
</feature>
<organism evidence="7 8">
    <name type="scientific">Mugilogobius chulae</name>
    <name type="common">yellowstripe goby</name>
    <dbReference type="NCBI Taxonomy" id="88201"/>
    <lineage>
        <taxon>Eukaryota</taxon>
        <taxon>Metazoa</taxon>
        <taxon>Chordata</taxon>
        <taxon>Craniata</taxon>
        <taxon>Vertebrata</taxon>
        <taxon>Euteleostomi</taxon>
        <taxon>Actinopterygii</taxon>
        <taxon>Neopterygii</taxon>
        <taxon>Teleostei</taxon>
        <taxon>Neoteleostei</taxon>
        <taxon>Acanthomorphata</taxon>
        <taxon>Gobiaria</taxon>
        <taxon>Gobiiformes</taxon>
        <taxon>Gobioidei</taxon>
        <taxon>Gobiidae</taxon>
        <taxon>Gobionellinae</taxon>
        <taxon>Mugilogobius</taxon>
    </lineage>
</organism>
<feature type="region of interest" description="Disordered" evidence="6">
    <location>
        <begin position="86"/>
        <end position="167"/>
    </location>
</feature>
<dbReference type="GO" id="GO:0055038">
    <property type="term" value="C:recycling endosome membrane"/>
    <property type="evidence" value="ECO:0007669"/>
    <property type="project" value="TreeGrafter"/>
</dbReference>
<feature type="compositionally biased region" description="Polar residues" evidence="6">
    <location>
        <begin position="100"/>
        <end position="122"/>
    </location>
</feature>
<evidence type="ECO:0000313" key="8">
    <source>
        <dbReference type="Proteomes" id="UP001460270"/>
    </source>
</evidence>
<dbReference type="AlphaFoldDB" id="A0AAW0MEN4"/>
<keyword evidence="5" id="KW-0813">Transport</keyword>
<proteinExistence type="inferred from homology"/>
<keyword evidence="8" id="KW-1185">Reference proteome</keyword>
<dbReference type="PANTHER" id="PTHR10687:SF7">
    <property type="entry name" value="SECRETORY CARRIER-ASSOCIATED MEMBRANE PROTEIN 2"/>
    <property type="match status" value="1"/>
</dbReference>
<dbReference type="GO" id="GO:0015031">
    <property type="term" value="P:protein transport"/>
    <property type="evidence" value="ECO:0007669"/>
    <property type="project" value="InterPro"/>
</dbReference>
<protein>
    <recommendedName>
        <fullName evidence="5">Secretory carrier-associated membrane protein</fullName>
        <shortName evidence="5">Secretory carrier membrane protein</shortName>
    </recommendedName>
</protein>
<sequence length="401" mass="43462">MSGFDTNPFSAAAGENPFEDPSVTQAVNSTVTSVDQFNPFPNVKTTGTTSPAVLQPTTEPAPKEVAAAAQADLLRQQQELERKAAELERREEEMNQRNRTQPGENQRYNQVRNGSPTETEPGQNQRQNRCQNQRQNRSEPEIQPGEKQVTYPNSNSDPRRGSGVWRLGGLEVQGSGGSGVWRFRGLGGSGVWRFWGSGGSGVWEVQGSGGSGVWRFRGSGGSGVWEVQGSGGSGSVGSGGSGGSGSGCFFCLRETNTCLELLSECVVVFQECVLCFQECFRSVFCVSGVFQGVKENNWPPLPGCCPIKPCFYQDFSEEIPPEHQRVCKMIYLPDSLNLFPERVGLPGSLHHSALLWSGLWSCLWCGSFCFSGPCAFLCLVPSGMSEAFQVRSLLVPPGLYA</sequence>
<dbReference type="GO" id="GO:0032588">
    <property type="term" value="C:trans-Golgi network membrane"/>
    <property type="evidence" value="ECO:0007669"/>
    <property type="project" value="TreeGrafter"/>
</dbReference>
<comment type="similarity">
    <text evidence="5">Belongs to the SCAMP family.</text>
</comment>
<keyword evidence="3" id="KW-1133">Transmembrane helix</keyword>
<dbReference type="Proteomes" id="UP001460270">
    <property type="component" value="Unassembled WGS sequence"/>
</dbReference>
<dbReference type="EMBL" id="JBBPFD010000730">
    <property type="protein sequence ID" value="KAK7877026.1"/>
    <property type="molecule type" value="Genomic_DNA"/>
</dbReference>
<evidence type="ECO:0000256" key="6">
    <source>
        <dbReference type="SAM" id="MobiDB-lite"/>
    </source>
</evidence>
<accession>A0AAW0MEN4</accession>
<name>A0AAW0MEN4_9GOBI</name>
<comment type="subcellular location">
    <subcellularLocation>
        <location evidence="1 5">Membrane</location>
        <topology evidence="1 5">Multi-pass membrane protein</topology>
    </subcellularLocation>
</comment>
<evidence type="ECO:0000256" key="1">
    <source>
        <dbReference type="ARBA" id="ARBA00004141"/>
    </source>
</evidence>
<dbReference type="Pfam" id="PF04144">
    <property type="entry name" value="SCAMP"/>
    <property type="match status" value="1"/>
</dbReference>
<dbReference type="PANTHER" id="PTHR10687">
    <property type="entry name" value="SECRETORY CARRIER-ASSOCIATED MEMBRANE PROTEIN SCAMP"/>
    <property type="match status" value="1"/>
</dbReference>
<evidence type="ECO:0000256" key="4">
    <source>
        <dbReference type="ARBA" id="ARBA00023136"/>
    </source>
</evidence>
<feature type="region of interest" description="Disordered" evidence="6">
    <location>
        <begin position="1"/>
        <end position="66"/>
    </location>
</feature>
<reference evidence="8" key="1">
    <citation type="submission" date="2024-04" db="EMBL/GenBank/DDBJ databases">
        <title>Salinicola lusitanus LLJ914,a marine bacterium isolated from the Okinawa Trough.</title>
        <authorList>
            <person name="Li J."/>
        </authorList>
    </citation>
    <scope>NUCLEOTIDE SEQUENCE [LARGE SCALE GENOMIC DNA]</scope>
</reference>
<keyword evidence="2" id="KW-0812">Transmembrane</keyword>
<evidence type="ECO:0000313" key="7">
    <source>
        <dbReference type="EMBL" id="KAK7877026.1"/>
    </source>
</evidence>